<dbReference type="OrthoDB" id="1714877at2759"/>
<comment type="caution">
    <text evidence="8">The sequence shown here is derived from an EMBL/GenBank/DDBJ whole genome shotgun (WGS) entry which is preliminary data.</text>
</comment>
<feature type="non-terminal residue" evidence="8">
    <location>
        <position position="41"/>
    </location>
</feature>
<accession>A0A7J9N297</accession>
<keyword evidence="2" id="KW-0805">Transcription regulation</keyword>
<dbReference type="PANTHER" id="PTHR45693">
    <property type="entry name" value="TRANSCRIPTION FACTOR TGA9"/>
    <property type="match status" value="1"/>
</dbReference>
<evidence type="ECO:0000313" key="9">
    <source>
        <dbReference type="Proteomes" id="UP000593576"/>
    </source>
</evidence>
<evidence type="ECO:0000259" key="7">
    <source>
        <dbReference type="Pfam" id="PF14144"/>
    </source>
</evidence>
<evidence type="ECO:0000256" key="4">
    <source>
        <dbReference type="ARBA" id="ARBA00023159"/>
    </source>
</evidence>
<name>A0A7J9N297_GOSSC</name>
<dbReference type="Pfam" id="PF14144">
    <property type="entry name" value="DOG1"/>
    <property type="match status" value="1"/>
</dbReference>
<evidence type="ECO:0000256" key="1">
    <source>
        <dbReference type="ARBA" id="ARBA00004123"/>
    </source>
</evidence>
<keyword evidence="6" id="KW-0539">Nucleus</keyword>
<comment type="subcellular location">
    <subcellularLocation>
        <location evidence="1">Nucleus</location>
    </subcellularLocation>
</comment>
<evidence type="ECO:0000256" key="3">
    <source>
        <dbReference type="ARBA" id="ARBA00023125"/>
    </source>
</evidence>
<sequence>MGDNELCILVEGDMAHYDEVFRLKNTGAKADVFHMLFGMWK</sequence>
<evidence type="ECO:0000313" key="8">
    <source>
        <dbReference type="EMBL" id="MBA0876709.1"/>
    </source>
</evidence>
<dbReference type="AlphaFoldDB" id="A0A7J9N297"/>
<dbReference type="Proteomes" id="UP000593576">
    <property type="component" value="Unassembled WGS sequence"/>
</dbReference>
<reference evidence="8 9" key="1">
    <citation type="journal article" date="2019" name="Genome Biol. Evol.">
        <title>Insights into the evolution of the New World diploid cottons (Gossypium, subgenus Houzingenia) based on genome sequencing.</title>
        <authorList>
            <person name="Grover C.E."/>
            <person name="Arick M.A. 2nd"/>
            <person name="Thrash A."/>
            <person name="Conover J.L."/>
            <person name="Sanders W.S."/>
            <person name="Peterson D.G."/>
            <person name="Frelichowski J.E."/>
            <person name="Scheffler J.A."/>
            <person name="Scheffler B.E."/>
            <person name="Wendel J.F."/>
        </authorList>
    </citation>
    <scope>NUCLEOTIDE SEQUENCE [LARGE SCALE GENOMIC DNA]</scope>
    <source>
        <strain evidence="8">1</strain>
        <tissue evidence="8">Leaf</tissue>
    </source>
</reference>
<evidence type="ECO:0000256" key="6">
    <source>
        <dbReference type="ARBA" id="ARBA00023242"/>
    </source>
</evidence>
<proteinExistence type="predicted"/>
<evidence type="ECO:0000256" key="2">
    <source>
        <dbReference type="ARBA" id="ARBA00023015"/>
    </source>
</evidence>
<evidence type="ECO:0000256" key="5">
    <source>
        <dbReference type="ARBA" id="ARBA00023163"/>
    </source>
</evidence>
<organism evidence="8 9">
    <name type="scientific">Gossypium schwendimanii</name>
    <name type="common">Cotton</name>
    <dbReference type="NCBI Taxonomy" id="34291"/>
    <lineage>
        <taxon>Eukaryota</taxon>
        <taxon>Viridiplantae</taxon>
        <taxon>Streptophyta</taxon>
        <taxon>Embryophyta</taxon>
        <taxon>Tracheophyta</taxon>
        <taxon>Spermatophyta</taxon>
        <taxon>Magnoliopsida</taxon>
        <taxon>eudicotyledons</taxon>
        <taxon>Gunneridae</taxon>
        <taxon>Pentapetalae</taxon>
        <taxon>rosids</taxon>
        <taxon>malvids</taxon>
        <taxon>Malvales</taxon>
        <taxon>Malvaceae</taxon>
        <taxon>Malvoideae</taxon>
        <taxon>Gossypium</taxon>
    </lineage>
</organism>
<dbReference type="PANTHER" id="PTHR45693:SF1">
    <property type="entry name" value="TRANSCRIPTION FACTOR PERIANTHIA"/>
    <property type="match status" value="1"/>
</dbReference>
<protein>
    <recommendedName>
        <fullName evidence="7">DOG1 domain-containing protein</fullName>
    </recommendedName>
</protein>
<feature type="domain" description="DOG1" evidence="7">
    <location>
        <begin position="2"/>
        <end position="41"/>
    </location>
</feature>
<keyword evidence="9" id="KW-1185">Reference proteome</keyword>
<keyword evidence="3" id="KW-0238">DNA-binding</keyword>
<dbReference type="InterPro" id="IPR025422">
    <property type="entry name" value="TGA_domain"/>
</dbReference>
<dbReference type="EMBL" id="JABFAF010265743">
    <property type="protein sequence ID" value="MBA0876709.1"/>
    <property type="molecule type" value="Genomic_DNA"/>
</dbReference>
<keyword evidence="5" id="KW-0804">Transcription</keyword>
<dbReference type="GO" id="GO:0043565">
    <property type="term" value="F:sequence-specific DNA binding"/>
    <property type="evidence" value="ECO:0007669"/>
    <property type="project" value="InterPro"/>
</dbReference>
<gene>
    <name evidence="8" type="ORF">Goshw_025372</name>
</gene>
<dbReference type="GO" id="GO:0005634">
    <property type="term" value="C:nucleus"/>
    <property type="evidence" value="ECO:0007669"/>
    <property type="project" value="UniProtKB-SubCell"/>
</dbReference>
<dbReference type="GO" id="GO:0006351">
    <property type="term" value="P:DNA-templated transcription"/>
    <property type="evidence" value="ECO:0007669"/>
    <property type="project" value="InterPro"/>
</dbReference>
<keyword evidence="4" id="KW-0010">Activator</keyword>